<keyword evidence="8" id="KW-0418">Kinase</keyword>
<feature type="compositionally biased region" description="Low complexity" evidence="13">
    <location>
        <begin position="685"/>
        <end position="711"/>
    </location>
</feature>
<name>A0A9P8QDC8_WICPI</name>
<dbReference type="GO" id="GO:0000147">
    <property type="term" value="P:actin cortical patch assembly"/>
    <property type="evidence" value="ECO:0007669"/>
    <property type="project" value="TreeGrafter"/>
</dbReference>
<evidence type="ECO:0000256" key="3">
    <source>
        <dbReference type="ARBA" id="ARBA00022490"/>
    </source>
</evidence>
<proteinExistence type="predicted"/>
<dbReference type="SMART" id="SM00220">
    <property type="entry name" value="S_TKc"/>
    <property type="match status" value="1"/>
</dbReference>
<feature type="compositionally biased region" description="Polar residues" evidence="13">
    <location>
        <begin position="739"/>
        <end position="749"/>
    </location>
</feature>
<feature type="compositionally biased region" description="Basic and acidic residues" evidence="13">
    <location>
        <begin position="787"/>
        <end position="813"/>
    </location>
</feature>
<dbReference type="InterPro" id="IPR000719">
    <property type="entry name" value="Prot_kinase_dom"/>
</dbReference>
<evidence type="ECO:0000256" key="10">
    <source>
        <dbReference type="ARBA" id="ARBA00047899"/>
    </source>
</evidence>
<feature type="compositionally biased region" description="Polar residues" evidence="13">
    <location>
        <begin position="341"/>
        <end position="354"/>
    </location>
</feature>
<keyword evidence="6" id="KW-0808">Transferase</keyword>
<feature type="region of interest" description="Disordered" evidence="13">
    <location>
        <begin position="649"/>
        <end position="820"/>
    </location>
</feature>
<evidence type="ECO:0000256" key="12">
    <source>
        <dbReference type="ARBA" id="ARBA00065090"/>
    </source>
</evidence>
<dbReference type="GO" id="GO:0004674">
    <property type="term" value="F:protein serine/threonine kinase activity"/>
    <property type="evidence" value="ECO:0007669"/>
    <property type="project" value="UniProtKB-KW"/>
</dbReference>
<feature type="compositionally biased region" description="Low complexity" evidence="13">
    <location>
        <begin position="321"/>
        <end position="340"/>
    </location>
</feature>
<feature type="domain" description="Protein kinase" evidence="14">
    <location>
        <begin position="20"/>
        <end position="312"/>
    </location>
</feature>
<feature type="region of interest" description="Disordered" evidence="13">
    <location>
        <begin position="572"/>
        <end position="613"/>
    </location>
</feature>
<keyword evidence="3" id="KW-0963">Cytoplasm</keyword>
<evidence type="ECO:0000313" key="16">
    <source>
        <dbReference type="Proteomes" id="UP000774326"/>
    </source>
</evidence>
<evidence type="ECO:0000259" key="14">
    <source>
        <dbReference type="PROSITE" id="PS50011"/>
    </source>
</evidence>
<dbReference type="InterPro" id="IPR011009">
    <property type="entry name" value="Kinase-like_dom_sf"/>
</dbReference>
<sequence length="820" mass="90487">MSNHPQYAPGTPLTVGTHTALVHKYLSSGGFAQVYKVEISPPWTPPNSNEPTSIACLKRVIVPNKQHLNTLRAEVDSMKRLAGKSKHIVSYIDSHAARMPSSSGEAGYEVFVLMELCENKGLIDFMNTRLTNRLTEQEILRIMGEVTEGICVMHNLQPALIHRDIKIENVLLASDGSYKVCDFGSAAPVLRPARNEDEMNVLRHDLMSNTTPQYRAPEMLDLTQGYPINEKADIWALGVFLYKLCYYTTPFEEGGDAQILSGRFRYLDMPRYSDRMKNLIGVLLRMDPRRRPNTYQVLEEVCKMRNVQVPFEDPYKRKKLQQQQQQQQQQPHVQPVAAQVMPNSNSTANLNSINLPLPPSSRLQPPLPPPHSNSSVSSPSSPPLKASSRPASMYNTSLSKSFGNLNINNNSSQLPAFQQQQQQQKAPQLPPPRPGRPVFRPKYVDSMTQTDDSGEYQDHEEDFKLPNRPPVKSRPLSMYSTKPVSAKSTESLQSASTITKVPTSKSDIQRQITASLNTPQFHEFRESQTGGEPTSRQSTGGSFKSLRRISSGAGKMIDQLTGKLSLSRGAAAAGVSRSSSRNSSVGSVNEFNAMTGNNPATLGNQMRKSSDSNYDNVVLPTAAANEHESPTLKRSNSIQRRISAFLSKANRDDGGIPTVKTATGYGNDNDNKDQDGFRKPPLPATSSRSLSGSSVKSSKSNSSTSSTTAKVKPPPPSKPTKPTHLKSKAPPKPIKPSFLKSNPASTTKRPTPPIPDRPKGNFPNLKSINHKSSQSSEVDSSTDEDEQGRNNDNEGIFNDKRVEEYERSFRDKFPPASSVF</sequence>
<dbReference type="EC" id="2.7.11.1" evidence="2"/>
<keyword evidence="16" id="KW-1185">Reference proteome</keyword>
<reference evidence="15" key="2">
    <citation type="submission" date="2021-01" db="EMBL/GenBank/DDBJ databases">
        <authorList>
            <person name="Schikora-Tamarit M.A."/>
        </authorList>
    </citation>
    <scope>NUCLEOTIDE SEQUENCE</scope>
    <source>
        <strain evidence="15">CBS2887</strain>
    </source>
</reference>
<reference evidence="15" key="1">
    <citation type="journal article" date="2021" name="Open Biol.">
        <title>Shared evolutionary footprints suggest mitochondrial oxidative damage underlies multiple complex I losses in fungi.</title>
        <authorList>
            <person name="Schikora-Tamarit M.A."/>
            <person name="Marcet-Houben M."/>
            <person name="Nosek J."/>
            <person name="Gabaldon T."/>
        </authorList>
    </citation>
    <scope>NUCLEOTIDE SEQUENCE</scope>
    <source>
        <strain evidence="15">CBS2887</strain>
    </source>
</reference>
<evidence type="ECO:0000256" key="7">
    <source>
        <dbReference type="ARBA" id="ARBA00022741"/>
    </source>
</evidence>
<dbReference type="PANTHER" id="PTHR22967:SF57">
    <property type="entry name" value="AUXILIN, ISOFORM A-RELATED"/>
    <property type="match status" value="1"/>
</dbReference>
<gene>
    <name evidence="15" type="ORF">WICPIJ_001523</name>
</gene>
<evidence type="ECO:0000256" key="5">
    <source>
        <dbReference type="ARBA" id="ARBA00022553"/>
    </source>
</evidence>
<evidence type="ECO:0000256" key="2">
    <source>
        <dbReference type="ARBA" id="ARBA00012513"/>
    </source>
</evidence>
<dbReference type="PROSITE" id="PS50011">
    <property type="entry name" value="PROTEIN_KINASE_DOM"/>
    <property type="match status" value="1"/>
</dbReference>
<comment type="caution">
    <text evidence="15">The sequence shown here is derived from an EMBL/GenBank/DDBJ whole genome shotgun (WGS) entry which is preliminary data.</text>
</comment>
<feature type="compositionally biased region" description="Low complexity" evidence="13">
    <location>
        <begin position="372"/>
        <end position="392"/>
    </location>
</feature>
<evidence type="ECO:0000256" key="13">
    <source>
        <dbReference type="SAM" id="MobiDB-lite"/>
    </source>
</evidence>
<evidence type="ECO:0000313" key="15">
    <source>
        <dbReference type="EMBL" id="KAH3687492.1"/>
    </source>
</evidence>
<dbReference type="PROSITE" id="PS00108">
    <property type="entry name" value="PROTEIN_KINASE_ST"/>
    <property type="match status" value="1"/>
</dbReference>
<dbReference type="AlphaFoldDB" id="A0A9P8QDC8"/>
<evidence type="ECO:0000256" key="4">
    <source>
        <dbReference type="ARBA" id="ARBA00022527"/>
    </source>
</evidence>
<dbReference type="GO" id="GO:0007015">
    <property type="term" value="P:actin filament organization"/>
    <property type="evidence" value="ECO:0007669"/>
    <property type="project" value="TreeGrafter"/>
</dbReference>
<keyword evidence="4" id="KW-0723">Serine/threonine-protein kinase</keyword>
<organism evidence="15 16">
    <name type="scientific">Wickerhamomyces pijperi</name>
    <name type="common">Yeast</name>
    <name type="synonym">Pichia pijperi</name>
    <dbReference type="NCBI Taxonomy" id="599730"/>
    <lineage>
        <taxon>Eukaryota</taxon>
        <taxon>Fungi</taxon>
        <taxon>Dikarya</taxon>
        <taxon>Ascomycota</taxon>
        <taxon>Saccharomycotina</taxon>
        <taxon>Saccharomycetes</taxon>
        <taxon>Phaffomycetales</taxon>
        <taxon>Wickerhamomycetaceae</taxon>
        <taxon>Wickerhamomyces</taxon>
    </lineage>
</organism>
<dbReference type="SUPFAM" id="SSF56112">
    <property type="entry name" value="Protein kinase-like (PK-like)"/>
    <property type="match status" value="1"/>
</dbReference>
<dbReference type="GO" id="GO:0030479">
    <property type="term" value="C:actin cortical patch"/>
    <property type="evidence" value="ECO:0007669"/>
    <property type="project" value="UniProtKB-SubCell"/>
</dbReference>
<comment type="catalytic activity">
    <reaction evidence="10">
        <text>L-threonyl-[protein] + ATP = O-phospho-L-threonyl-[protein] + ADP + H(+)</text>
        <dbReference type="Rhea" id="RHEA:46608"/>
        <dbReference type="Rhea" id="RHEA-COMP:11060"/>
        <dbReference type="Rhea" id="RHEA-COMP:11605"/>
        <dbReference type="ChEBI" id="CHEBI:15378"/>
        <dbReference type="ChEBI" id="CHEBI:30013"/>
        <dbReference type="ChEBI" id="CHEBI:30616"/>
        <dbReference type="ChEBI" id="CHEBI:61977"/>
        <dbReference type="ChEBI" id="CHEBI:456216"/>
        <dbReference type="EC" id="2.7.11.1"/>
    </reaction>
</comment>
<dbReference type="Pfam" id="PF00069">
    <property type="entry name" value="Pkinase"/>
    <property type="match status" value="1"/>
</dbReference>
<dbReference type="FunFam" id="1.10.510.10:FF:000441">
    <property type="entry name" value="Serine/threonine protein kinase"/>
    <property type="match status" value="1"/>
</dbReference>
<comment type="catalytic activity">
    <reaction evidence="11">
        <text>L-seryl-[protein] + ATP = O-phospho-L-seryl-[protein] + ADP + H(+)</text>
        <dbReference type="Rhea" id="RHEA:17989"/>
        <dbReference type="Rhea" id="RHEA-COMP:9863"/>
        <dbReference type="Rhea" id="RHEA-COMP:11604"/>
        <dbReference type="ChEBI" id="CHEBI:15378"/>
        <dbReference type="ChEBI" id="CHEBI:29999"/>
        <dbReference type="ChEBI" id="CHEBI:30616"/>
        <dbReference type="ChEBI" id="CHEBI:83421"/>
        <dbReference type="ChEBI" id="CHEBI:456216"/>
        <dbReference type="EC" id="2.7.11.1"/>
    </reaction>
</comment>
<dbReference type="GO" id="GO:0005524">
    <property type="term" value="F:ATP binding"/>
    <property type="evidence" value="ECO:0007669"/>
    <property type="project" value="UniProtKB-KW"/>
</dbReference>
<keyword evidence="7" id="KW-0547">Nucleotide-binding</keyword>
<feature type="compositionally biased region" description="Polar residues" evidence="13">
    <location>
        <begin position="590"/>
        <end position="613"/>
    </location>
</feature>
<dbReference type="EMBL" id="JAEUBG010000805">
    <property type="protein sequence ID" value="KAH3687492.1"/>
    <property type="molecule type" value="Genomic_DNA"/>
</dbReference>
<feature type="region of interest" description="Disordered" evidence="13">
    <location>
        <begin position="416"/>
        <end position="546"/>
    </location>
</feature>
<feature type="compositionally biased region" description="Low complexity" evidence="13">
    <location>
        <begin position="416"/>
        <end position="427"/>
    </location>
</feature>
<evidence type="ECO:0000256" key="8">
    <source>
        <dbReference type="ARBA" id="ARBA00022777"/>
    </source>
</evidence>
<feature type="compositionally biased region" description="Polar residues" evidence="13">
    <location>
        <begin position="527"/>
        <end position="542"/>
    </location>
</feature>
<accession>A0A9P8QDC8</accession>
<feature type="region of interest" description="Disordered" evidence="13">
    <location>
        <begin position="315"/>
        <end position="397"/>
    </location>
</feature>
<protein>
    <recommendedName>
        <fullName evidence="2">non-specific serine/threonine protein kinase</fullName>
        <ecNumber evidence="2">2.7.11.1</ecNumber>
    </recommendedName>
</protein>
<dbReference type="OrthoDB" id="2018507at2759"/>
<evidence type="ECO:0000256" key="1">
    <source>
        <dbReference type="ARBA" id="ARBA00004134"/>
    </source>
</evidence>
<dbReference type="Proteomes" id="UP000774326">
    <property type="component" value="Unassembled WGS sequence"/>
</dbReference>
<evidence type="ECO:0000256" key="6">
    <source>
        <dbReference type="ARBA" id="ARBA00022679"/>
    </source>
</evidence>
<evidence type="ECO:0000256" key="9">
    <source>
        <dbReference type="ARBA" id="ARBA00022840"/>
    </source>
</evidence>
<dbReference type="GO" id="GO:2000369">
    <property type="term" value="P:regulation of clathrin-dependent endocytosis"/>
    <property type="evidence" value="ECO:0007669"/>
    <property type="project" value="UniProtKB-ARBA"/>
</dbReference>
<comment type="subunit">
    <text evidence="12">Interacts with ABP1, which is required for proper actin patch localization.</text>
</comment>
<feature type="compositionally biased region" description="Polar residues" evidence="13">
    <location>
        <begin position="478"/>
        <end position="520"/>
    </location>
</feature>
<dbReference type="PANTHER" id="PTHR22967">
    <property type="entry name" value="SERINE/THREONINE PROTEIN KINASE"/>
    <property type="match status" value="1"/>
</dbReference>
<feature type="compositionally biased region" description="Low complexity" evidence="13">
    <location>
        <begin position="572"/>
        <end position="589"/>
    </location>
</feature>
<keyword evidence="9" id="KW-0067">ATP-binding</keyword>
<dbReference type="Gene3D" id="1.10.510.10">
    <property type="entry name" value="Transferase(Phosphotransferase) domain 1"/>
    <property type="match status" value="1"/>
</dbReference>
<feature type="compositionally biased region" description="Basic and acidic residues" evidence="13">
    <location>
        <begin position="669"/>
        <end position="678"/>
    </location>
</feature>
<evidence type="ECO:0000256" key="11">
    <source>
        <dbReference type="ARBA" id="ARBA00048679"/>
    </source>
</evidence>
<dbReference type="InterPro" id="IPR008271">
    <property type="entry name" value="Ser/Thr_kinase_AS"/>
</dbReference>
<comment type="subcellular location">
    <subcellularLocation>
        <location evidence="1">Cytoplasm</location>
        <location evidence="1">Cytoskeleton</location>
        <location evidence="1">Actin patch</location>
    </subcellularLocation>
</comment>
<keyword evidence="5" id="KW-0597">Phosphoprotein</keyword>